<dbReference type="InterPro" id="IPR013749">
    <property type="entry name" value="PM/HMP-P_kinase-1"/>
</dbReference>
<keyword evidence="5" id="KW-1185">Reference proteome</keyword>
<dbReference type="GO" id="GO:0009228">
    <property type="term" value="P:thiamine biosynthetic process"/>
    <property type="evidence" value="ECO:0007669"/>
    <property type="project" value="InterPro"/>
</dbReference>
<keyword evidence="4" id="KW-0418">Kinase</keyword>
<dbReference type="UniPathway" id="UPA00060">
    <property type="reaction ID" value="UER00138"/>
</dbReference>
<feature type="domain" description="Pyridoxamine kinase/Phosphomethylpyrimidine kinase" evidence="3">
    <location>
        <begin position="12"/>
        <end position="237"/>
    </location>
</feature>
<evidence type="ECO:0000313" key="5">
    <source>
        <dbReference type="Proteomes" id="UP000244224"/>
    </source>
</evidence>
<evidence type="ECO:0000256" key="1">
    <source>
        <dbReference type="ARBA" id="ARBA00004948"/>
    </source>
</evidence>
<evidence type="ECO:0000259" key="3">
    <source>
        <dbReference type="Pfam" id="PF08543"/>
    </source>
</evidence>
<organism evidence="4 5">
    <name type="scientific">Gemmobacter caeni</name>
    <dbReference type="NCBI Taxonomy" id="589035"/>
    <lineage>
        <taxon>Bacteria</taxon>
        <taxon>Pseudomonadati</taxon>
        <taxon>Pseudomonadota</taxon>
        <taxon>Alphaproteobacteria</taxon>
        <taxon>Rhodobacterales</taxon>
        <taxon>Paracoccaceae</taxon>
        <taxon>Gemmobacter</taxon>
    </lineage>
</organism>
<dbReference type="InterPro" id="IPR029056">
    <property type="entry name" value="Ribokinase-like"/>
</dbReference>
<sequence>MRPRVLCIGGSDSGGGAGLARDIATATGMGAHACIAVTAVTAQTDAGVLASHPVPPETVAAQIRAAGRVDAVKIGMLVSAAIVEAVAAALPQAPVVLDPVLASSSGHPLLDPQGVAALLRLLLPRVTLLTPNLPELQALTTPGLEAAQVQTLRDRGCAAVLVKGGHAETADCEDRLYAARRGPHCYSGPRYPASLRGTGCTLASAIAVALARGEPLPRAIGTARDVLRARFTEAASVDKPPPNPDP</sequence>
<dbReference type="CDD" id="cd01169">
    <property type="entry name" value="HMPP_kinase"/>
    <property type="match status" value="1"/>
</dbReference>
<keyword evidence="4" id="KW-0808">Transferase</keyword>
<dbReference type="GO" id="GO:0008902">
    <property type="term" value="F:hydroxymethylpyrimidine kinase activity"/>
    <property type="evidence" value="ECO:0007669"/>
    <property type="project" value="UniProtKB-EC"/>
</dbReference>
<accession>A0A2T6BBD8</accession>
<comment type="caution">
    <text evidence="4">The sequence shown here is derived from an EMBL/GenBank/DDBJ whole genome shotgun (WGS) entry which is preliminary data.</text>
</comment>
<dbReference type="RefSeq" id="WP_108127082.1">
    <property type="nucleotide sequence ID" value="NZ_QBKP01000001.1"/>
</dbReference>
<gene>
    <name evidence="4" type="ORF">C8N34_101320</name>
</gene>
<protein>
    <recommendedName>
        <fullName evidence="2">hydroxymethylpyrimidine kinase</fullName>
        <ecNumber evidence="2">2.7.1.49</ecNumber>
    </recommendedName>
</protein>
<proteinExistence type="predicted"/>
<reference evidence="4 5" key="1">
    <citation type="submission" date="2018-04" db="EMBL/GenBank/DDBJ databases">
        <title>Genomic Encyclopedia of Archaeal and Bacterial Type Strains, Phase II (KMG-II): from individual species to whole genera.</title>
        <authorList>
            <person name="Goeker M."/>
        </authorList>
    </citation>
    <scope>NUCLEOTIDE SEQUENCE [LARGE SCALE GENOMIC DNA]</scope>
    <source>
        <strain evidence="4 5">DSM 21823</strain>
    </source>
</reference>
<name>A0A2T6BBD8_9RHOB</name>
<dbReference type="GO" id="GO:0009229">
    <property type="term" value="P:thiamine diphosphate biosynthetic process"/>
    <property type="evidence" value="ECO:0007669"/>
    <property type="project" value="UniProtKB-UniPathway"/>
</dbReference>
<dbReference type="GO" id="GO:0005829">
    <property type="term" value="C:cytosol"/>
    <property type="evidence" value="ECO:0007669"/>
    <property type="project" value="TreeGrafter"/>
</dbReference>
<dbReference type="EC" id="2.7.1.49" evidence="2"/>
<dbReference type="SUPFAM" id="SSF53613">
    <property type="entry name" value="Ribokinase-like"/>
    <property type="match status" value="1"/>
</dbReference>
<dbReference type="Pfam" id="PF08543">
    <property type="entry name" value="Phos_pyr_kin"/>
    <property type="match status" value="1"/>
</dbReference>
<dbReference type="PANTHER" id="PTHR20858">
    <property type="entry name" value="PHOSPHOMETHYLPYRIMIDINE KINASE"/>
    <property type="match status" value="1"/>
</dbReference>
<dbReference type="OrthoDB" id="9810880at2"/>
<dbReference type="Gene3D" id="3.40.1190.20">
    <property type="match status" value="1"/>
</dbReference>
<dbReference type="PANTHER" id="PTHR20858:SF17">
    <property type="entry name" value="HYDROXYMETHYLPYRIMIDINE_PHOSPHOMETHYLPYRIMIDINE KINASE THI20-RELATED"/>
    <property type="match status" value="1"/>
</dbReference>
<evidence type="ECO:0000256" key="2">
    <source>
        <dbReference type="ARBA" id="ARBA00012135"/>
    </source>
</evidence>
<dbReference type="EMBL" id="QBKP01000001">
    <property type="protein sequence ID" value="PTX53404.1"/>
    <property type="molecule type" value="Genomic_DNA"/>
</dbReference>
<evidence type="ECO:0000313" key="4">
    <source>
        <dbReference type="EMBL" id="PTX53404.1"/>
    </source>
</evidence>
<comment type="pathway">
    <text evidence="1">Cofactor biosynthesis; thiamine diphosphate biosynthesis.</text>
</comment>
<dbReference type="GO" id="GO:0008972">
    <property type="term" value="F:phosphomethylpyrimidine kinase activity"/>
    <property type="evidence" value="ECO:0007669"/>
    <property type="project" value="InterPro"/>
</dbReference>
<dbReference type="InterPro" id="IPR004399">
    <property type="entry name" value="HMP/HMP-P_kinase_dom"/>
</dbReference>
<dbReference type="Proteomes" id="UP000244224">
    <property type="component" value="Unassembled WGS sequence"/>
</dbReference>
<dbReference type="AlphaFoldDB" id="A0A2T6BBD8"/>